<dbReference type="EMBL" id="JBHSHT010000001">
    <property type="protein sequence ID" value="MFC4824833.1"/>
    <property type="molecule type" value="Genomic_DNA"/>
</dbReference>
<dbReference type="Gene3D" id="3.40.190.10">
    <property type="entry name" value="Periplasmic binding protein-like II"/>
    <property type="match status" value="2"/>
</dbReference>
<name>A0ABD5Q2J0_9EURY</name>
<evidence type="ECO:0000313" key="3">
    <source>
        <dbReference type="EMBL" id="MFC4824833.1"/>
    </source>
</evidence>
<accession>A0ABD5Q2J0</accession>
<dbReference type="AlphaFoldDB" id="A0ABD5Q2J0"/>
<dbReference type="NCBIfam" id="TIGR01254">
    <property type="entry name" value="sfuA"/>
    <property type="match status" value="1"/>
</dbReference>
<dbReference type="GeneID" id="73044466"/>
<comment type="caution">
    <text evidence="3">The sequence shown here is derived from an EMBL/GenBank/DDBJ whole genome shotgun (WGS) entry which is preliminary data.</text>
</comment>
<dbReference type="PANTHER" id="PTHR30006:SF2">
    <property type="entry name" value="ABC TRANSPORTER SUBSTRATE-BINDING PROTEIN"/>
    <property type="match status" value="1"/>
</dbReference>
<dbReference type="InterPro" id="IPR006059">
    <property type="entry name" value="SBP"/>
</dbReference>
<dbReference type="InterPro" id="IPR005948">
    <property type="entry name" value="ThiB-like"/>
</dbReference>
<organism evidence="3 4">
    <name type="scientific">Halorussus aquaticus</name>
    <dbReference type="NCBI Taxonomy" id="2953748"/>
    <lineage>
        <taxon>Archaea</taxon>
        <taxon>Methanobacteriati</taxon>
        <taxon>Methanobacteriota</taxon>
        <taxon>Stenosarchaea group</taxon>
        <taxon>Halobacteria</taxon>
        <taxon>Halobacteriales</taxon>
        <taxon>Haladaptataceae</taxon>
        <taxon>Halorussus</taxon>
    </lineage>
</organism>
<dbReference type="Pfam" id="PF13416">
    <property type="entry name" value="SBP_bac_8"/>
    <property type="match status" value="1"/>
</dbReference>
<evidence type="ECO:0000313" key="4">
    <source>
        <dbReference type="Proteomes" id="UP001595945"/>
    </source>
</evidence>
<sequence>MKRRTVLKSGAATTLVGLAGCVGGGESEQATTTTETETQTTTEETTTETTTQNELSGTLKVATYSSFVDAPSSSPGAWLKNTFEERHPDVTVEWETPENELNYYIQRASQGVDIGTDVYVGLNVDHLIRIDEKLGQKRLFDPVADGLSHYGHVKEGLKFDPQNRAIPYDTGYISLVYDGNEIQKPPETFQDLLKDRYRGDLIVQNAKTAATGRAFLLWTVNTVGEDQYLDYWKKLDDNGVTILGSWSDAYTAYENGEAPMVVSYSTDQVYANRQDKDLSKHQVGFLNDQGYANPEGMAKFADTDNPDLAEAFMDFLLSKRAQKKIAQLNVQFPATDWAPLSDEFEKYAKVPENPVTFTYEELQGNVDEWVDQWARQIAGGS</sequence>
<feature type="region of interest" description="Disordered" evidence="2">
    <location>
        <begin position="22"/>
        <end position="54"/>
    </location>
</feature>
<evidence type="ECO:0000256" key="1">
    <source>
        <dbReference type="ARBA" id="ARBA00022729"/>
    </source>
</evidence>
<keyword evidence="4" id="KW-1185">Reference proteome</keyword>
<evidence type="ECO:0000256" key="2">
    <source>
        <dbReference type="SAM" id="MobiDB-lite"/>
    </source>
</evidence>
<dbReference type="PANTHER" id="PTHR30006">
    <property type="entry name" value="THIAMINE-BINDING PERIPLASMIC PROTEIN-RELATED"/>
    <property type="match status" value="1"/>
</dbReference>
<proteinExistence type="predicted"/>
<feature type="compositionally biased region" description="Low complexity" evidence="2">
    <location>
        <begin position="31"/>
        <end position="52"/>
    </location>
</feature>
<dbReference type="RefSeq" id="WP_254269451.1">
    <property type="nucleotide sequence ID" value="NZ_CP100400.1"/>
</dbReference>
<gene>
    <name evidence="3" type="ORF">ACFO9K_11245</name>
</gene>
<dbReference type="Proteomes" id="UP001595945">
    <property type="component" value="Unassembled WGS sequence"/>
</dbReference>
<reference evidence="3 4" key="1">
    <citation type="journal article" date="2019" name="Int. J. Syst. Evol. Microbiol.">
        <title>The Global Catalogue of Microorganisms (GCM) 10K type strain sequencing project: providing services to taxonomists for standard genome sequencing and annotation.</title>
        <authorList>
            <consortium name="The Broad Institute Genomics Platform"/>
            <consortium name="The Broad Institute Genome Sequencing Center for Infectious Disease"/>
            <person name="Wu L."/>
            <person name="Ma J."/>
        </authorList>
    </citation>
    <scope>NUCLEOTIDE SEQUENCE [LARGE SCALE GENOMIC DNA]</scope>
    <source>
        <strain evidence="3 4">XZYJ18</strain>
    </source>
</reference>
<dbReference type="PROSITE" id="PS51257">
    <property type="entry name" value="PROKAR_LIPOPROTEIN"/>
    <property type="match status" value="1"/>
</dbReference>
<keyword evidence="1" id="KW-0732">Signal</keyword>
<dbReference type="SUPFAM" id="SSF53850">
    <property type="entry name" value="Periplasmic binding protein-like II"/>
    <property type="match status" value="1"/>
</dbReference>
<protein>
    <submittedName>
        <fullName evidence="3">Thiamine ABC transporter substrate binding subunit</fullName>
    </submittedName>
</protein>